<evidence type="ECO:0000313" key="1">
    <source>
        <dbReference type="EMBL" id="JAV91303.1"/>
    </source>
</evidence>
<dbReference type="OrthoDB" id="8183954at2759"/>
<dbReference type="EMBL" id="GEZM01016354">
    <property type="protein sequence ID" value="JAV91304.1"/>
    <property type="molecule type" value="Transcribed_RNA"/>
</dbReference>
<dbReference type="PANTHER" id="PTHR11257">
    <property type="entry name" value="CHEMOSENSORY PROTEIN-RELATED"/>
    <property type="match status" value="1"/>
</dbReference>
<keyword evidence="3" id="KW-1185">Reference proteome</keyword>
<dbReference type="PANTHER" id="PTHR11257:SF13">
    <property type="entry name" value="GEO07322P1"/>
    <property type="match status" value="1"/>
</dbReference>
<evidence type="ECO:0000313" key="2">
    <source>
        <dbReference type="EMBL" id="KAB0804918.1"/>
    </source>
</evidence>
<dbReference type="InterPro" id="IPR005055">
    <property type="entry name" value="A10/PebIII"/>
</dbReference>
<organism evidence="1">
    <name type="scientific">Photinus pyralis</name>
    <name type="common">Common eastern firefly</name>
    <name type="synonym">Lampyris pyralis</name>
    <dbReference type="NCBI Taxonomy" id="7054"/>
    <lineage>
        <taxon>Eukaryota</taxon>
        <taxon>Metazoa</taxon>
        <taxon>Ecdysozoa</taxon>
        <taxon>Arthropoda</taxon>
        <taxon>Hexapoda</taxon>
        <taxon>Insecta</taxon>
        <taxon>Pterygota</taxon>
        <taxon>Neoptera</taxon>
        <taxon>Endopterygota</taxon>
        <taxon>Coleoptera</taxon>
        <taxon>Polyphaga</taxon>
        <taxon>Elateriformia</taxon>
        <taxon>Elateroidea</taxon>
        <taxon>Lampyridae</taxon>
        <taxon>Lampyrinae</taxon>
        <taxon>Photinus</taxon>
    </lineage>
</organism>
<dbReference type="Pfam" id="PF03392">
    <property type="entry name" value="OS-D"/>
    <property type="match status" value="1"/>
</dbReference>
<dbReference type="Gene3D" id="1.10.2080.10">
    <property type="entry name" value="Insect odorant-binding protein A10/Ejaculatory bulb-specific protein 3"/>
    <property type="match status" value="1"/>
</dbReference>
<dbReference type="EMBL" id="GEZM01016355">
    <property type="protein sequence ID" value="JAV91303.1"/>
    <property type="molecule type" value="Transcribed_RNA"/>
</dbReference>
<sequence>MKISYVYYVQLFAWFAYCDEEHYPTKYDSIDFMEVLENDRLIILYLQCILSEGPCPPLGRLMKEILPEAVATNCRKCSSIQKRLIRMSSVVLRERFPEYWEKLSDKFDPDRIYLKSFLAFLDSDD</sequence>
<dbReference type="EMBL" id="VVIM01000001">
    <property type="protein sequence ID" value="KAB0804918.1"/>
    <property type="molecule type" value="Genomic_DNA"/>
</dbReference>
<proteinExistence type="predicted"/>
<protein>
    <submittedName>
        <fullName evidence="1">Uncharacterized protein</fullName>
    </submittedName>
</protein>
<reference evidence="2" key="3">
    <citation type="submission" date="2019-08" db="EMBL/GenBank/DDBJ databases">
        <authorList>
            <consortium name="Photinus pyralis genome working group"/>
            <person name="Fallon T.R."/>
            <person name="Sander Lower S.E."/>
            <person name="Weng J.-K."/>
        </authorList>
    </citation>
    <scope>NUCLEOTIDE SEQUENCE</scope>
    <source>
        <strain evidence="2">1611_PpyrPB1</strain>
        <tissue evidence="2">Whole body</tissue>
    </source>
</reference>
<dbReference type="InterPro" id="IPR036682">
    <property type="entry name" value="OS_D_A10/PebIII_sf"/>
</dbReference>
<name>A0A1Y1N074_PHOPY</name>
<dbReference type="InParanoid" id="A0A1Y1N074"/>
<dbReference type="Proteomes" id="UP000327044">
    <property type="component" value="Unassembled WGS sequence"/>
</dbReference>
<accession>A0A1Y1N074</accession>
<dbReference type="SUPFAM" id="SSF100910">
    <property type="entry name" value="Chemosensory protein Csp2"/>
    <property type="match status" value="1"/>
</dbReference>
<gene>
    <name evidence="2" type="ORF">PPYR_01888</name>
</gene>
<reference evidence="2 3" key="2">
    <citation type="journal article" date="2018" name="Elife">
        <title>Firefly genomes illuminate parallel origins of bioluminescence in beetles.</title>
        <authorList>
            <person name="Fallon T.R."/>
            <person name="Lower S.E."/>
            <person name="Chang C.H."/>
            <person name="Bessho-Uehara M."/>
            <person name="Martin G.J."/>
            <person name="Bewick A.J."/>
            <person name="Behringer M."/>
            <person name="Debat H.J."/>
            <person name="Wong I."/>
            <person name="Day J.C."/>
            <person name="Suvorov A."/>
            <person name="Silva C.J."/>
            <person name="Stanger-Hall K.F."/>
            <person name="Hall D.W."/>
            <person name="Schmitz R.J."/>
            <person name="Nelson D.R."/>
            <person name="Lewis S.M."/>
            <person name="Shigenobu S."/>
            <person name="Bybee S.M."/>
            <person name="Larracuente A.M."/>
            <person name="Oba Y."/>
            <person name="Weng J.K."/>
        </authorList>
    </citation>
    <scope>NUCLEOTIDE SEQUENCE [LARGE SCALE GENOMIC DNA]</scope>
    <source>
        <strain evidence="2">1611_PpyrPB1</strain>
        <tissue evidence="2">Whole body</tissue>
    </source>
</reference>
<evidence type="ECO:0000313" key="3">
    <source>
        <dbReference type="Proteomes" id="UP000327044"/>
    </source>
</evidence>
<dbReference type="AlphaFoldDB" id="A0A1Y1N074"/>
<reference evidence="1" key="1">
    <citation type="journal article" date="2016" name="Sci. Rep.">
        <title>Molecular characterization of firefly nuptial gifts: a multi-omics approach sheds light on postcopulatory sexual selection.</title>
        <authorList>
            <person name="Al-Wathiqui N."/>
            <person name="Fallon T.R."/>
            <person name="South A."/>
            <person name="Weng J.K."/>
            <person name="Lewis S.M."/>
        </authorList>
    </citation>
    <scope>NUCLEOTIDE SEQUENCE</scope>
</reference>